<dbReference type="Proteomes" id="UP000324800">
    <property type="component" value="Unassembled WGS sequence"/>
</dbReference>
<reference evidence="3 4" key="1">
    <citation type="submission" date="2019-03" db="EMBL/GenBank/DDBJ databases">
        <title>Single cell metagenomics reveals metabolic interactions within the superorganism composed of flagellate Streblomastix strix and complex community of Bacteroidetes bacteria on its surface.</title>
        <authorList>
            <person name="Treitli S.C."/>
            <person name="Kolisko M."/>
            <person name="Husnik F."/>
            <person name="Keeling P."/>
            <person name="Hampl V."/>
        </authorList>
    </citation>
    <scope>NUCLEOTIDE SEQUENCE [LARGE SCALE GENOMIC DNA]</scope>
    <source>
        <strain evidence="3">ST1C</strain>
    </source>
</reference>
<evidence type="ECO:0000259" key="2">
    <source>
        <dbReference type="Pfam" id="PF12780"/>
    </source>
</evidence>
<keyword evidence="1" id="KW-0472">Membrane</keyword>
<comment type="caution">
    <text evidence="3">The sequence shown here is derived from an EMBL/GenBank/DDBJ whole genome shotgun (WGS) entry which is preliminary data.</text>
</comment>
<evidence type="ECO:0000313" key="4">
    <source>
        <dbReference type="Proteomes" id="UP000324800"/>
    </source>
</evidence>
<evidence type="ECO:0000313" key="3">
    <source>
        <dbReference type="EMBL" id="KAA6381839.1"/>
    </source>
</evidence>
<dbReference type="AlphaFoldDB" id="A0A5J4VHJ6"/>
<feature type="domain" description="Dynein heavy chain AAA module D4" evidence="2">
    <location>
        <begin position="166"/>
        <end position="209"/>
    </location>
</feature>
<feature type="transmembrane region" description="Helical" evidence="1">
    <location>
        <begin position="145"/>
        <end position="173"/>
    </location>
</feature>
<proteinExistence type="predicted"/>
<accession>A0A5J4VHJ6</accession>
<name>A0A5J4VHJ6_9EUKA</name>
<sequence>MISKVDYAKEILYERYLFDMAIKRHKQKSRLYFHYANFLAYSRNYRKAYNVYEQARLSNPSIFLRFVLYCKTKESGRRSGEVDAEGGTGSELQSLEAKALIASSSEHHENANQALNAFFENMTLLTPIYPISAYSQLPTPITLKFIINIVVSLTAEITILIALIVVVVVYLYMHASVEKASTRFLTELKRHNFTTLASYLELLNSYDQILKQMDEVIAIRQQKLNNGLSTLE</sequence>
<evidence type="ECO:0000256" key="1">
    <source>
        <dbReference type="SAM" id="Phobius"/>
    </source>
</evidence>
<keyword evidence="1" id="KW-1133">Transmembrane helix</keyword>
<gene>
    <name evidence="3" type="ORF">EZS28_022635</name>
</gene>
<protein>
    <recommendedName>
        <fullName evidence="2">Dynein heavy chain AAA module D4 domain-containing protein</fullName>
    </recommendedName>
</protein>
<dbReference type="Gene3D" id="1.20.920.20">
    <property type="match status" value="1"/>
</dbReference>
<organism evidence="3 4">
    <name type="scientific">Streblomastix strix</name>
    <dbReference type="NCBI Taxonomy" id="222440"/>
    <lineage>
        <taxon>Eukaryota</taxon>
        <taxon>Metamonada</taxon>
        <taxon>Preaxostyla</taxon>
        <taxon>Oxymonadida</taxon>
        <taxon>Streblomastigidae</taxon>
        <taxon>Streblomastix</taxon>
    </lineage>
</organism>
<dbReference type="EMBL" id="SNRW01007100">
    <property type="protein sequence ID" value="KAA6381839.1"/>
    <property type="molecule type" value="Genomic_DNA"/>
</dbReference>
<keyword evidence="1" id="KW-0812">Transmembrane</keyword>
<dbReference type="InterPro" id="IPR024317">
    <property type="entry name" value="Dynein_heavy_chain_D4_dom"/>
</dbReference>
<dbReference type="Pfam" id="PF12780">
    <property type="entry name" value="AAA_8"/>
    <property type="match status" value="1"/>
</dbReference>